<dbReference type="Gene3D" id="3.40.50.300">
    <property type="entry name" value="P-loop containing nucleotide triphosphate hydrolases"/>
    <property type="match status" value="1"/>
</dbReference>
<name>A0A8J2MP64_COTCN</name>
<reference evidence="1" key="1">
    <citation type="submission" date="2021-04" db="EMBL/GenBank/DDBJ databases">
        <authorList>
            <person name="Chebbi M.A.C M."/>
        </authorList>
    </citation>
    <scope>NUCLEOTIDE SEQUENCE</scope>
</reference>
<dbReference type="EMBL" id="CAJNRD030001121">
    <property type="protein sequence ID" value="CAG5095324.1"/>
    <property type="molecule type" value="Genomic_DNA"/>
</dbReference>
<protein>
    <submittedName>
        <fullName evidence="1">Uncharacterized protein</fullName>
    </submittedName>
</protein>
<dbReference type="Proteomes" id="UP000786811">
    <property type="component" value="Unassembled WGS sequence"/>
</dbReference>
<sequence length="135" mass="15322">MCGISARGKESNQSPNNILSPFGHLTALFTMNNLALAQINILSKVDMLSNQEKQKLEQYLCPIVHFPLPSDAIQELPHPCNPFQDYEEDGDQILLALNGFNYQHDVGFTSLDITDPERIMAFIDHIYWSLGCDYY</sequence>
<gene>
    <name evidence="1" type="ORF">HICCMSTLAB_LOCUS7652</name>
</gene>
<comment type="caution">
    <text evidence="1">The sequence shown here is derived from an EMBL/GenBank/DDBJ whole genome shotgun (WGS) entry which is preliminary data.</text>
</comment>
<proteinExistence type="predicted"/>
<dbReference type="InterPro" id="IPR027417">
    <property type="entry name" value="P-loop_NTPase"/>
</dbReference>
<evidence type="ECO:0000313" key="1">
    <source>
        <dbReference type="EMBL" id="CAG5095324.1"/>
    </source>
</evidence>
<keyword evidence="2" id="KW-1185">Reference proteome</keyword>
<organism evidence="1 2">
    <name type="scientific">Cotesia congregata</name>
    <name type="common">Parasitoid wasp</name>
    <name type="synonym">Apanteles congregatus</name>
    <dbReference type="NCBI Taxonomy" id="51543"/>
    <lineage>
        <taxon>Eukaryota</taxon>
        <taxon>Metazoa</taxon>
        <taxon>Ecdysozoa</taxon>
        <taxon>Arthropoda</taxon>
        <taxon>Hexapoda</taxon>
        <taxon>Insecta</taxon>
        <taxon>Pterygota</taxon>
        <taxon>Neoptera</taxon>
        <taxon>Endopterygota</taxon>
        <taxon>Hymenoptera</taxon>
        <taxon>Apocrita</taxon>
        <taxon>Ichneumonoidea</taxon>
        <taxon>Braconidae</taxon>
        <taxon>Microgastrinae</taxon>
        <taxon>Cotesia</taxon>
    </lineage>
</organism>
<evidence type="ECO:0000313" key="2">
    <source>
        <dbReference type="Proteomes" id="UP000786811"/>
    </source>
</evidence>
<accession>A0A8J2MP64</accession>
<dbReference type="AlphaFoldDB" id="A0A8J2MP64"/>